<accession>A0A0E9RVW6</accession>
<name>A0A0E9RVW6_ANGAN</name>
<sequence>MGGVQIFSHRNGQKVKGQVWDRLMKKSVLLVKKNWVLADNVMRDLKK</sequence>
<dbReference type="AlphaFoldDB" id="A0A0E9RVW6"/>
<proteinExistence type="predicted"/>
<organism evidence="1">
    <name type="scientific">Anguilla anguilla</name>
    <name type="common">European freshwater eel</name>
    <name type="synonym">Muraena anguilla</name>
    <dbReference type="NCBI Taxonomy" id="7936"/>
    <lineage>
        <taxon>Eukaryota</taxon>
        <taxon>Metazoa</taxon>
        <taxon>Chordata</taxon>
        <taxon>Craniata</taxon>
        <taxon>Vertebrata</taxon>
        <taxon>Euteleostomi</taxon>
        <taxon>Actinopterygii</taxon>
        <taxon>Neopterygii</taxon>
        <taxon>Teleostei</taxon>
        <taxon>Anguilliformes</taxon>
        <taxon>Anguillidae</taxon>
        <taxon>Anguilla</taxon>
    </lineage>
</organism>
<protein>
    <submittedName>
        <fullName evidence="1">Uncharacterized protein</fullName>
    </submittedName>
</protein>
<reference evidence="1" key="2">
    <citation type="journal article" date="2015" name="Fish Shellfish Immunol.">
        <title>Early steps in the European eel (Anguilla anguilla)-Vibrio vulnificus interaction in the gills: Role of the RtxA13 toxin.</title>
        <authorList>
            <person name="Callol A."/>
            <person name="Pajuelo D."/>
            <person name="Ebbesson L."/>
            <person name="Teles M."/>
            <person name="MacKenzie S."/>
            <person name="Amaro C."/>
        </authorList>
    </citation>
    <scope>NUCLEOTIDE SEQUENCE</scope>
</reference>
<evidence type="ECO:0000313" key="1">
    <source>
        <dbReference type="EMBL" id="JAH32972.1"/>
    </source>
</evidence>
<dbReference type="EMBL" id="GBXM01075605">
    <property type="protein sequence ID" value="JAH32972.1"/>
    <property type="molecule type" value="Transcribed_RNA"/>
</dbReference>
<reference evidence="1" key="1">
    <citation type="submission" date="2014-11" db="EMBL/GenBank/DDBJ databases">
        <authorList>
            <person name="Amaro Gonzalez C."/>
        </authorList>
    </citation>
    <scope>NUCLEOTIDE SEQUENCE</scope>
</reference>